<dbReference type="InterPro" id="IPR011333">
    <property type="entry name" value="SKP1/BTB/POZ_sf"/>
</dbReference>
<name>A0A8H6M0W0_9AGAR</name>
<dbReference type="OrthoDB" id="3199068at2759"/>
<dbReference type="Gene3D" id="3.30.710.10">
    <property type="entry name" value="Potassium Channel Kv1.1, Chain A"/>
    <property type="match status" value="1"/>
</dbReference>
<proteinExistence type="predicted"/>
<protein>
    <recommendedName>
        <fullName evidence="3">BTB domain-containing protein</fullName>
    </recommendedName>
</protein>
<comment type="caution">
    <text evidence="1">The sequence shown here is derived from an EMBL/GenBank/DDBJ whole genome shotgun (WGS) entry which is preliminary data.</text>
</comment>
<accession>A0A8H6M0W0</accession>
<dbReference type="AlphaFoldDB" id="A0A8H6M0W0"/>
<dbReference type="Proteomes" id="UP000521943">
    <property type="component" value="Unassembled WGS sequence"/>
</dbReference>
<organism evidence="1 2">
    <name type="scientific">Ephemerocybe angulata</name>
    <dbReference type="NCBI Taxonomy" id="980116"/>
    <lineage>
        <taxon>Eukaryota</taxon>
        <taxon>Fungi</taxon>
        <taxon>Dikarya</taxon>
        <taxon>Basidiomycota</taxon>
        <taxon>Agaricomycotina</taxon>
        <taxon>Agaricomycetes</taxon>
        <taxon>Agaricomycetidae</taxon>
        <taxon>Agaricales</taxon>
        <taxon>Agaricineae</taxon>
        <taxon>Psathyrellaceae</taxon>
        <taxon>Ephemerocybe</taxon>
    </lineage>
</organism>
<reference evidence="1 2" key="1">
    <citation type="submission" date="2020-07" db="EMBL/GenBank/DDBJ databases">
        <title>Comparative genomics of pyrophilous fungi reveals a link between fire events and developmental genes.</title>
        <authorList>
            <consortium name="DOE Joint Genome Institute"/>
            <person name="Steindorff A.S."/>
            <person name="Carver A."/>
            <person name="Calhoun S."/>
            <person name="Stillman K."/>
            <person name="Liu H."/>
            <person name="Lipzen A."/>
            <person name="Pangilinan J."/>
            <person name="Labutti K."/>
            <person name="Bruns T.D."/>
            <person name="Grigoriev I.V."/>
        </authorList>
    </citation>
    <scope>NUCLEOTIDE SEQUENCE [LARGE SCALE GENOMIC DNA]</scope>
    <source>
        <strain evidence="1 2">CBS 144469</strain>
    </source>
</reference>
<evidence type="ECO:0008006" key="3">
    <source>
        <dbReference type="Google" id="ProtNLM"/>
    </source>
</evidence>
<sequence length="347" mass="38103">MAETQVDASDLSVEHSSALSSQFCISWDTVVFKVEDGLFRVPRHGFVEASEVFATMFSLPTRAGSRPEDEIEGQSADNPIVLEGYLKVDFLALLKVLYPTYDEVMAGRFNMTKSEWISALKLSTVWGIRKIRQWAIKELSSPAFIHTPLEKIEYARAYHISNWLVEGISAIVKNDGQDALSPSDLSKAVGIETAYQIMTLRARGPSILELKLSVHEEGPYLTCNIGSIHCPNCSSIFFPEFSCNTCGSNMSISDGSNNVYFLKGPKLRGNSKGGVKAWVRLDVWGISCVKCDNHPPAPADPECEYCGEAPSGGYAVLDIGEGHVSLTEEAVREEFKEEIAAYALADV</sequence>
<dbReference type="EMBL" id="JACGCI010000065">
    <property type="protein sequence ID" value="KAF6749179.1"/>
    <property type="molecule type" value="Genomic_DNA"/>
</dbReference>
<gene>
    <name evidence="1" type="ORF">DFP72DRAFT_914484</name>
</gene>
<evidence type="ECO:0000313" key="2">
    <source>
        <dbReference type="Proteomes" id="UP000521943"/>
    </source>
</evidence>
<keyword evidence="2" id="KW-1185">Reference proteome</keyword>
<evidence type="ECO:0000313" key="1">
    <source>
        <dbReference type="EMBL" id="KAF6749179.1"/>
    </source>
</evidence>